<proteinExistence type="predicted"/>
<dbReference type="Proteomes" id="UP000748531">
    <property type="component" value="Unassembled WGS sequence"/>
</dbReference>
<evidence type="ECO:0000313" key="5">
    <source>
        <dbReference type="Proteomes" id="UP000748531"/>
    </source>
</evidence>
<evidence type="ECO:0000259" key="3">
    <source>
        <dbReference type="Pfam" id="PF24546"/>
    </source>
</evidence>
<dbReference type="OrthoDB" id="203724at2759"/>
<protein>
    <submittedName>
        <fullName evidence="4">Trafficking protein particle complex subunit 8</fullName>
    </submittedName>
</protein>
<organism evidence="4 5">
    <name type="scientific">Paragonimus heterotremus</name>
    <dbReference type="NCBI Taxonomy" id="100268"/>
    <lineage>
        <taxon>Eukaryota</taxon>
        <taxon>Metazoa</taxon>
        <taxon>Spiralia</taxon>
        <taxon>Lophotrochozoa</taxon>
        <taxon>Platyhelminthes</taxon>
        <taxon>Trematoda</taxon>
        <taxon>Digenea</taxon>
        <taxon>Plagiorchiida</taxon>
        <taxon>Troglotremata</taxon>
        <taxon>Troglotrematidae</taxon>
        <taxon>Paragonimus</taxon>
    </lineage>
</organism>
<reference evidence="4" key="1">
    <citation type="submission" date="2019-05" db="EMBL/GenBank/DDBJ databases">
        <title>Annotation for the trematode Paragonimus heterotremus.</title>
        <authorList>
            <person name="Choi Y.-J."/>
        </authorList>
    </citation>
    <scope>NUCLEOTIDE SEQUENCE</scope>
    <source>
        <strain evidence="4">LC</strain>
    </source>
</reference>
<feature type="region of interest" description="Disordered" evidence="1">
    <location>
        <begin position="1263"/>
        <end position="1287"/>
    </location>
</feature>
<gene>
    <name evidence="4" type="ORF">PHET_01691</name>
</gene>
<dbReference type="PANTHER" id="PTHR12975:SF6">
    <property type="entry name" value="TRAFFICKING PROTEIN PARTICLE COMPLEX SUBUNIT 8"/>
    <property type="match status" value="1"/>
</dbReference>
<evidence type="ECO:0000259" key="2">
    <source>
        <dbReference type="Pfam" id="PF24545"/>
    </source>
</evidence>
<feature type="domain" description="TPPC8 first Ig-like" evidence="2">
    <location>
        <begin position="912"/>
        <end position="1134"/>
    </location>
</feature>
<keyword evidence="5" id="KW-1185">Reference proteome</keyword>
<evidence type="ECO:0000313" key="4">
    <source>
        <dbReference type="EMBL" id="KAF5404648.1"/>
    </source>
</evidence>
<feature type="domain" description="TPPC8 third Ig-like" evidence="3">
    <location>
        <begin position="1185"/>
        <end position="1383"/>
    </location>
</feature>
<sequence length="1621" mass="178124">MARCPSSGEKFVNFVFSPCVALFVTSDVENICLKANLSFSELLKPFSQLSKDVTIRDNNNLLHTVTSLRVNFLDTSSPLPSVTTARSHLRQIVTACSTDFAIPGSTYSSGKLSVCVPSTIPWFEAWRYVFIKSLRPSVHEFLGHCLASVFVVSSAHSDPVEALSTLAKQQQVQIQQQQQSSHQSSDNYPWWFGTNVATFFVLVHTPAQVSQTEVDEHFAQMERVFGAANCYLLTLFTEGTKPATVTPVPHSLANGSVRPQSESEHGLGDPLFHATQTADPWLSHLLPHGYRIPVVRPDSPVPTQRDLLETTASTTDPLSARNGVHLINADGLGHLDQLNIDLKQCSFLSPRLHQPHGVGLSQSDLDRIRMFVYDFVVRCLIPWVEQTMRGLNEQIAHRMRLSRSFFSATKKFFSSAVGGGGSNSNTGTGSSTQLFTAAMMPPATPESVTSSSSTPNLIGMIGSGGNMPAVSSETVMARNSTLTGEPESREDVARMLQQPPTGTTGPTVVYSPDAPEMQMRRLADLAFLFQQYEVAHQTYNVLKRDFQNDTAWIYYAGVQEMSALSIFLQGTTSQRQYPHHYVDSAVTIYLQTCHAPELALRATLLNAEALASRGLYAESAMCLLRLTSEDDDLTSALLIEQTAHYVLQQRRPLLRKFAFRMALAAHRYSRAKQPHLSIRCYRLAAPILSARGWSLIEDHINYNVGKQAYLIGDLAASSNALRQSLIRPSQQPIERQSLFVREYLIVLKKYLANCAAQGQPTFLPEFPLPVVQLKDIKAMLGKPTRVSDDVPVESRGIRFQDDEDEDDLLKPVVPVDTRSGSQYAQASFPWWMEATDVSDSDSDLDDGSPGDVAQAAVGLSSSSTTIANPVLTNSRIASHLECLLQATDPLGVDTDRTRPSLRMLHNRRSLVTSQKPLVPVGETVTFQLPLSNFLQIPLALTNLHLLWTFQCDPTPIFSDSTQHARLVTNEPGTDGFASGPRSCQFVSTEFVPEFIMLPDENKTLEVSLVTKKMGELQITGLCFDWNFAFSSNAHYQSHQSATFSAADSHDLGPSTPLVDSGTLYKPSVNNTPLVSTVVNRSSVSPLERSNSVRGRITLSEPVASTGTGTSPLTWTVTRPAPLLRVVFSELPSKLFQGQVCRFQLFVSNVGTEPLCDVRVASNWPGCITFGSDKFANDTNTNAVYQPSLRLEAVANPNVCSGVRDLLVTLRVQNMTLKTTKSTFELVQVSCASRYWLITPISQQCPQPVSISIGPDETMTIHLRAQTRRSPEAEKSPSTYGSSNSREDCTSMVESSAQTLFSTVPLHSELTQQTIVQVAGSPCLDFYYRSGTHWNRCGAGASRTPKVDTLGRRVDIILILIWKTRSCGLPTDSGNTFVYGQSHVAIKRLGVPAVVPSDEKLTTTKPRAVVSLLTPLLPQLSNLQSSLVRLRLNHAARVVHKFPINPLGRTNDTCPISLRSSLALNPRILDITSTLTFDKLGQKSRNCLAVIPVQAKVYNASSLPVNVRLEMTDFEHKASDSLPSDPAQTEHPVLLPLLCTPSLQVTPIPCVQWIGLTSQHFSLGPGETRVLELEARVPRLGMYSFNNLLLQACLESSEPSDFVRQNTVPSSIILVDHEADTA</sequence>
<dbReference type="InterPro" id="IPR024420">
    <property type="entry name" value="TRAPP_III_complex_Trs85"/>
</dbReference>
<accession>A0A8J4WJ16</accession>
<dbReference type="EMBL" id="LUCH01000643">
    <property type="protein sequence ID" value="KAF5404648.1"/>
    <property type="molecule type" value="Genomic_DNA"/>
</dbReference>
<dbReference type="Pfam" id="PF24546">
    <property type="entry name" value="Ig_TPPC8_3rd"/>
    <property type="match status" value="1"/>
</dbReference>
<dbReference type="Pfam" id="PF24545">
    <property type="entry name" value="Ig_TPPC8_1st"/>
    <property type="match status" value="1"/>
</dbReference>
<dbReference type="GO" id="GO:1990072">
    <property type="term" value="C:TRAPPIII protein complex"/>
    <property type="evidence" value="ECO:0007669"/>
    <property type="project" value="TreeGrafter"/>
</dbReference>
<dbReference type="PANTHER" id="PTHR12975">
    <property type="entry name" value="TRANSPORT PROTEIN TRAPP"/>
    <property type="match status" value="1"/>
</dbReference>
<dbReference type="InterPro" id="IPR058540">
    <property type="entry name" value="Ig_TPPC8_3rd"/>
</dbReference>
<comment type="caution">
    <text evidence="4">The sequence shown here is derived from an EMBL/GenBank/DDBJ whole genome shotgun (WGS) entry which is preliminary data.</text>
</comment>
<dbReference type="InterPro" id="IPR058541">
    <property type="entry name" value="Ig_TPPC8_1st"/>
</dbReference>
<evidence type="ECO:0000256" key="1">
    <source>
        <dbReference type="SAM" id="MobiDB-lite"/>
    </source>
</evidence>
<dbReference type="Pfam" id="PF12739">
    <property type="entry name" value="TRAPPC-Trs85"/>
    <property type="match status" value="2"/>
</dbReference>
<name>A0A8J4WJ16_9TREM</name>